<dbReference type="InterPro" id="IPR036250">
    <property type="entry name" value="AcylCo_DH-like_C"/>
</dbReference>
<dbReference type="PANTHER" id="PTHR42707">
    <property type="entry name" value="ACYL-COA DEHYDROGENASE"/>
    <property type="match status" value="1"/>
</dbReference>
<dbReference type="AlphaFoldDB" id="A0A6J4RHX8"/>
<feature type="region of interest" description="Disordered" evidence="6">
    <location>
        <begin position="1"/>
        <end position="25"/>
    </location>
</feature>
<dbReference type="InterPro" id="IPR041504">
    <property type="entry name" value="AidB_N"/>
</dbReference>
<keyword evidence="4 5" id="KW-0274">FAD</keyword>
<evidence type="ECO:0000256" key="1">
    <source>
        <dbReference type="ARBA" id="ARBA00001974"/>
    </source>
</evidence>
<dbReference type="InterPro" id="IPR006091">
    <property type="entry name" value="Acyl-CoA_Oxase/DH_mid-dom"/>
</dbReference>
<feature type="domain" description="Acyl-CoA dehydrogenase/oxidase C-terminal" evidence="7">
    <location>
        <begin position="296"/>
        <end position="446"/>
    </location>
</feature>
<dbReference type="InterPro" id="IPR006089">
    <property type="entry name" value="Acyl-CoA_DH_CS"/>
</dbReference>
<reference evidence="10" key="1">
    <citation type="submission" date="2020-02" db="EMBL/GenBank/DDBJ databases">
        <authorList>
            <person name="Meier V. D."/>
        </authorList>
    </citation>
    <scope>NUCLEOTIDE SEQUENCE</scope>
    <source>
        <strain evidence="10">AVDCRST_MAG13</strain>
    </source>
</reference>
<dbReference type="EMBL" id="CADCVO010000076">
    <property type="protein sequence ID" value="CAA9471591.1"/>
    <property type="molecule type" value="Genomic_DNA"/>
</dbReference>
<accession>A0A6J4RHX8</accession>
<evidence type="ECO:0000256" key="5">
    <source>
        <dbReference type="RuleBase" id="RU362125"/>
    </source>
</evidence>
<evidence type="ECO:0000259" key="9">
    <source>
        <dbReference type="Pfam" id="PF18158"/>
    </source>
</evidence>
<evidence type="ECO:0000259" key="8">
    <source>
        <dbReference type="Pfam" id="PF02770"/>
    </source>
</evidence>
<evidence type="ECO:0000256" key="3">
    <source>
        <dbReference type="ARBA" id="ARBA00022630"/>
    </source>
</evidence>
<feature type="domain" description="Acyl-CoA oxidase/dehydrogenase middle" evidence="8">
    <location>
        <begin position="187"/>
        <end position="285"/>
    </location>
</feature>
<organism evidence="10">
    <name type="scientific">uncultured Solirubrobacteraceae bacterium</name>
    <dbReference type="NCBI Taxonomy" id="1162706"/>
    <lineage>
        <taxon>Bacteria</taxon>
        <taxon>Bacillati</taxon>
        <taxon>Actinomycetota</taxon>
        <taxon>Thermoleophilia</taxon>
        <taxon>Solirubrobacterales</taxon>
        <taxon>Solirubrobacteraceae</taxon>
        <taxon>environmental samples</taxon>
    </lineage>
</organism>
<evidence type="ECO:0000256" key="6">
    <source>
        <dbReference type="SAM" id="MobiDB-lite"/>
    </source>
</evidence>
<evidence type="ECO:0000256" key="2">
    <source>
        <dbReference type="ARBA" id="ARBA00009347"/>
    </source>
</evidence>
<dbReference type="Pfam" id="PF18158">
    <property type="entry name" value="AidB_N"/>
    <property type="match status" value="1"/>
</dbReference>
<dbReference type="PROSITE" id="PS00072">
    <property type="entry name" value="ACYL_COA_DH_1"/>
    <property type="match status" value="1"/>
</dbReference>
<feature type="compositionally biased region" description="Pro residues" evidence="6">
    <location>
        <begin position="1"/>
        <end position="10"/>
    </location>
</feature>
<dbReference type="InterPro" id="IPR052904">
    <property type="entry name" value="Acyl-CoA_dehydrogenase-like"/>
</dbReference>
<dbReference type="GO" id="GO:0003995">
    <property type="term" value="F:acyl-CoA dehydrogenase activity"/>
    <property type="evidence" value="ECO:0007669"/>
    <property type="project" value="InterPro"/>
</dbReference>
<keyword evidence="3 5" id="KW-0285">Flavoprotein</keyword>
<dbReference type="SUPFAM" id="SSF56645">
    <property type="entry name" value="Acyl-CoA dehydrogenase NM domain-like"/>
    <property type="match status" value="1"/>
</dbReference>
<dbReference type="SUPFAM" id="SSF47203">
    <property type="entry name" value="Acyl-CoA dehydrogenase C-terminal domain-like"/>
    <property type="match status" value="1"/>
</dbReference>
<dbReference type="Gene3D" id="1.20.140.10">
    <property type="entry name" value="Butyryl-CoA Dehydrogenase, subunit A, domain 3"/>
    <property type="match status" value="1"/>
</dbReference>
<comment type="cofactor">
    <cofactor evidence="1 5">
        <name>FAD</name>
        <dbReference type="ChEBI" id="CHEBI:57692"/>
    </cofactor>
</comment>
<dbReference type="InterPro" id="IPR009075">
    <property type="entry name" value="AcylCo_DH/oxidase_C"/>
</dbReference>
<dbReference type="PANTHER" id="PTHR42707:SF3">
    <property type="entry name" value="ACYL-COA DEHYDROGENASE AIDB-RELATED"/>
    <property type="match status" value="1"/>
</dbReference>
<dbReference type="Pfam" id="PF02770">
    <property type="entry name" value="Acyl-CoA_dh_M"/>
    <property type="match status" value="1"/>
</dbReference>
<name>A0A6J4RHX8_9ACTN</name>
<keyword evidence="5" id="KW-0560">Oxidoreductase</keyword>
<comment type="similarity">
    <text evidence="2 5">Belongs to the acyl-CoA dehydrogenase family.</text>
</comment>
<gene>
    <name evidence="10" type="ORF">AVDCRST_MAG13-512</name>
</gene>
<dbReference type="InterPro" id="IPR009100">
    <property type="entry name" value="AcylCoA_DH/oxidase_NM_dom_sf"/>
</dbReference>
<protein>
    <submittedName>
        <fullName evidence="10">Acyl-CoA dehydrogenase</fullName>
    </submittedName>
</protein>
<dbReference type="Gene3D" id="2.40.110.20">
    <property type="match status" value="1"/>
</dbReference>
<proteinExistence type="inferred from homology"/>
<dbReference type="Gene3D" id="6.10.250.600">
    <property type="match status" value="1"/>
</dbReference>
<evidence type="ECO:0000313" key="10">
    <source>
        <dbReference type="EMBL" id="CAA9471591.1"/>
    </source>
</evidence>
<dbReference type="Pfam" id="PF00441">
    <property type="entry name" value="Acyl-CoA_dh_1"/>
    <property type="match status" value="1"/>
</dbReference>
<evidence type="ECO:0000259" key="7">
    <source>
        <dbReference type="Pfam" id="PF00441"/>
    </source>
</evidence>
<sequence length="554" mass="58950">MATTLPPAPSAPTHEVTNQPPPLAPLNLFTSNRPLVEALEREGAGWARGRLEEAGAAWGGAPLVEWGPQANEHPPVLRTHDRYGHRIDEVEFHPAWHELMALASAHELHSLPWTAGRAGAHAARTALYLAAGAAEAGHGCPTTMTFAAVPALRTQPELAAEWEPLLTAPRYDGRLIPAAEKGSAKCGMAMTEKQGGSDVRANTTAAVPVSGSGGPGEEYLLRGHKWFCSAPMCDLFLVLARTDEGIGCFAVPRVLPDGGRNPFRLQRLKDKLGNRSNASSEVELDGTWGRLVGEPGRGVRTIIEMVGHTRLDCVIGSAAGMRWAVANAIHHAAHRAAFGRKLVDQPLMRNVLADLAVESEAATVLAMRLARAYDEEDTALRRLGTAVAKYWVCKRYPGVAFEAMECLGGNGYVEESGMPRLFRESPLNSIWEGSGNVNALDVLRALAREPRLLGAFRAELALAAGADRRLDAAVCALEAELADPEELEVRARRVVERMALCWQGALLVQGAPPAVADAFCAGRLDPGAAGAALGTLPRGLDLGAIIERAAPAPA</sequence>
<evidence type="ECO:0000256" key="4">
    <source>
        <dbReference type="ARBA" id="ARBA00022827"/>
    </source>
</evidence>
<feature type="domain" description="Adaptive response protein AidB N-terminal" evidence="9">
    <location>
        <begin position="18"/>
        <end position="172"/>
    </location>
</feature>
<dbReference type="PROSITE" id="PS00073">
    <property type="entry name" value="ACYL_COA_DH_2"/>
    <property type="match status" value="1"/>
</dbReference>